<dbReference type="InterPro" id="IPR047259">
    <property type="entry name" value="QUIRKY-like"/>
</dbReference>
<reference evidence="2" key="2">
    <citation type="submission" date="2023-06" db="EMBL/GenBank/DDBJ databases">
        <authorList>
            <person name="Swenson N.G."/>
            <person name="Wegrzyn J.L."/>
            <person name="Mcevoy S.L."/>
        </authorList>
    </citation>
    <scope>NUCLEOTIDE SEQUENCE</scope>
    <source>
        <strain evidence="2">NS2018</strain>
        <tissue evidence="2">Leaf</tissue>
    </source>
</reference>
<evidence type="ECO:0000259" key="1">
    <source>
        <dbReference type="PROSITE" id="PS50004"/>
    </source>
</evidence>
<feature type="domain" description="C2" evidence="1">
    <location>
        <begin position="7"/>
        <end position="127"/>
    </location>
</feature>
<dbReference type="PROSITE" id="PS50004">
    <property type="entry name" value="C2"/>
    <property type="match status" value="1"/>
</dbReference>
<protein>
    <recommendedName>
        <fullName evidence="1">C2 domain-containing protein</fullName>
    </recommendedName>
</protein>
<dbReference type="Proteomes" id="UP001168877">
    <property type="component" value="Unassembled WGS sequence"/>
</dbReference>
<dbReference type="PANTHER" id="PTHR31425">
    <property type="entry name" value="PHOSPHORIBOSYLANTHRANILATE TRANSFERASE ISOFORM 1"/>
    <property type="match status" value="1"/>
</dbReference>
<dbReference type="EMBL" id="JAUESC010000003">
    <property type="protein sequence ID" value="KAK0601558.1"/>
    <property type="molecule type" value="Genomic_DNA"/>
</dbReference>
<organism evidence="2 3">
    <name type="scientific">Acer saccharum</name>
    <name type="common">Sugar maple</name>
    <dbReference type="NCBI Taxonomy" id="4024"/>
    <lineage>
        <taxon>Eukaryota</taxon>
        <taxon>Viridiplantae</taxon>
        <taxon>Streptophyta</taxon>
        <taxon>Embryophyta</taxon>
        <taxon>Tracheophyta</taxon>
        <taxon>Spermatophyta</taxon>
        <taxon>Magnoliopsida</taxon>
        <taxon>eudicotyledons</taxon>
        <taxon>Gunneridae</taxon>
        <taxon>Pentapetalae</taxon>
        <taxon>rosids</taxon>
        <taxon>malvids</taxon>
        <taxon>Sapindales</taxon>
        <taxon>Sapindaceae</taxon>
        <taxon>Hippocastanoideae</taxon>
        <taxon>Acereae</taxon>
        <taxon>Acer</taxon>
    </lineage>
</organism>
<dbReference type="SUPFAM" id="SSF49562">
    <property type="entry name" value="C2 domain (Calcium/lipid-binding domain, CaLB)"/>
    <property type="match status" value="1"/>
</dbReference>
<keyword evidence="3" id="KW-1185">Reference proteome</keyword>
<dbReference type="AlphaFoldDB" id="A0AA39W3M7"/>
<accession>A0AA39W3M7</accession>
<gene>
    <name evidence="2" type="ORF">LWI29_025315</name>
</gene>
<sequence>MDEAAHVCSDYRPTAKQLWKPPVGTVELGVIGCKNLLPMKTVNGKGTTDAYVVAKYASKWIRTRTVSDSLEPRWNEQYTWKVYDPCTVLSIGIFDSFEVFDADNVDREAAPTRPDFRMVKCGYVFLH</sequence>
<evidence type="ECO:0000313" key="3">
    <source>
        <dbReference type="Proteomes" id="UP001168877"/>
    </source>
</evidence>
<dbReference type="Gene3D" id="2.60.40.150">
    <property type="entry name" value="C2 domain"/>
    <property type="match status" value="1"/>
</dbReference>
<reference evidence="2" key="1">
    <citation type="journal article" date="2022" name="Plant J.">
        <title>Strategies of tolerance reflected in two North American maple genomes.</title>
        <authorList>
            <person name="McEvoy S.L."/>
            <person name="Sezen U.U."/>
            <person name="Trouern-Trend A."/>
            <person name="McMahon S.M."/>
            <person name="Schaberg P.G."/>
            <person name="Yang J."/>
            <person name="Wegrzyn J.L."/>
            <person name="Swenson N.G."/>
        </authorList>
    </citation>
    <scope>NUCLEOTIDE SEQUENCE</scope>
    <source>
        <strain evidence="2">NS2018</strain>
    </source>
</reference>
<comment type="caution">
    <text evidence="2">The sequence shown here is derived from an EMBL/GenBank/DDBJ whole genome shotgun (WGS) entry which is preliminary data.</text>
</comment>
<dbReference type="InterPro" id="IPR000008">
    <property type="entry name" value="C2_dom"/>
</dbReference>
<dbReference type="Pfam" id="PF00168">
    <property type="entry name" value="C2"/>
    <property type="match status" value="1"/>
</dbReference>
<evidence type="ECO:0000313" key="2">
    <source>
        <dbReference type="EMBL" id="KAK0601558.1"/>
    </source>
</evidence>
<dbReference type="PANTHER" id="PTHR31425:SF35">
    <property type="entry name" value="MULTIPLE C2 DOMAIN AND TRANSMEMBRANE REGION PROTEIN 16"/>
    <property type="match status" value="1"/>
</dbReference>
<name>A0AA39W3M7_ACESA</name>
<dbReference type="InterPro" id="IPR035892">
    <property type="entry name" value="C2_domain_sf"/>
</dbReference>
<proteinExistence type="predicted"/>
<dbReference type="SMART" id="SM00239">
    <property type="entry name" value="C2"/>
    <property type="match status" value="1"/>
</dbReference>